<keyword evidence="1" id="KW-0460">Magnesium</keyword>
<feature type="binding site" evidence="1">
    <location>
        <position position="120"/>
    </location>
    <ligand>
        <name>Mg(2+)</name>
        <dbReference type="ChEBI" id="CHEBI:18420"/>
        <label>3</label>
    </ligand>
</feature>
<accession>A0ABY2K6Q8</accession>
<dbReference type="GO" id="GO:0016301">
    <property type="term" value="F:kinase activity"/>
    <property type="evidence" value="ECO:0007669"/>
    <property type="project" value="UniProtKB-KW"/>
</dbReference>
<keyword evidence="1" id="KW-0067">ATP-binding</keyword>
<feature type="binding site" evidence="1">
    <location>
        <position position="338"/>
    </location>
    <ligand>
        <name>substrate</name>
    </ligand>
</feature>
<feature type="binding site" evidence="1">
    <location>
        <position position="380"/>
    </location>
    <ligand>
        <name>substrate</name>
    </ligand>
</feature>
<comment type="pathway">
    <text evidence="1">Cofactor biosynthesis; thiamine diphosphate biosynthesis; thiamine diphosphate from thiamine phosphate: step 1/1.</text>
</comment>
<comment type="catalytic activity">
    <reaction evidence="1">
        <text>thiamine phosphate + ATP = thiamine diphosphate + ADP</text>
        <dbReference type="Rhea" id="RHEA:15913"/>
        <dbReference type="ChEBI" id="CHEBI:30616"/>
        <dbReference type="ChEBI" id="CHEBI:37575"/>
        <dbReference type="ChEBI" id="CHEBI:58937"/>
        <dbReference type="ChEBI" id="CHEBI:456216"/>
        <dbReference type="EC" id="2.7.4.16"/>
    </reaction>
</comment>
<feature type="binding site" evidence="1">
    <location>
        <position position="120"/>
    </location>
    <ligand>
        <name>Mg(2+)</name>
        <dbReference type="ChEBI" id="CHEBI:18420"/>
        <label>2</label>
    </ligand>
</feature>
<comment type="caution">
    <text evidence="4">The sequence shown here is derived from an EMBL/GenBank/DDBJ whole genome shotgun (WGS) entry which is preliminary data.</text>
</comment>
<feature type="binding site" evidence="1">
    <location>
        <position position="70"/>
    </location>
    <ligand>
        <name>Mg(2+)</name>
        <dbReference type="ChEBI" id="CHEBI:18420"/>
        <label>3</label>
    </ligand>
</feature>
<dbReference type="Gene3D" id="3.90.650.10">
    <property type="entry name" value="PurM-like C-terminal domain"/>
    <property type="match status" value="1"/>
</dbReference>
<feature type="domain" description="PurM-like N-terminal" evidence="3">
    <location>
        <begin position="68"/>
        <end position="186"/>
    </location>
</feature>
<keyword evidence="1" id="KW-0784">Thiamine biosynthesis</keyword>
<feature type="binding site" evidence="1">
    <location>
        <position position="284"/>
    </location>
    <ligand>
        <name>Mg(2+)</name>
        <dbReference type="ChEBI" id="CHEBI:18420"/>
        <label>3</label>
    </ligand>
</feature>
<keyword evidence="1 4" id="KW-0418">Kinase</keyword>
<evidence type="ECO:0000259" key="3">
    <source>
        <dbReference type="Pfam" id="PF00586"/>
    </source>
</evidence>
<dbReference type="EC" id="2.7.4.16" evidence="1"/>
<comment type="miscellaneous">
    <text evidence="1">Reaction mechanism of ThiL seems to utilize a direct, inline transfer of the gamma-phosphate of ATP to TMP rather than a phosphorylated enzyme intermediate.</text>
</comment>
<comment type="function">
    <text evidence="1">Catalyzes the ATP-dependent phosphorylation of thiamine-monophosphate (TMP) to form thiamine-pyrophosphate (TPP), the active form of vitamin B1.</text>
</comment>
<feature type="binding site" evidence="1">
    <location>
        <position position="286"/>
    </location>
    <ligand>
        <name>ATP</name>
        <dbReference type="ChEBI" id="CHEBI:30616"/>
    </ligand>
</feature>
<reference evidence="4 5" key="1">
    <citation type="submission" date="2019-03" db="EMBL/GenBank/DDBJ databases">
        <title>Reclassification of Micrococcus aloeverae and Micrococcus yunnanensis as later heterotypic synonyms of Micrococcus luteus.</title>
        <authorList>
            <person name="Huang C.-H."/>
        </authorList>
    </citation>
    <scope>NUCLEOTIDE SEQUENCE [LARGE SCALE GENOMIC DNA]</scope>
    <source>
        <strain evidence="4 5">BCRC 12151</strain>
    </source>
</reference>
<organism evidence="4 5">
    <name type="scientific">Micrococcus lylae</name>
    <dbReference type="NCBI Taxonomy" id="1273"/>
    <lineage>
        <taxon>Bacteria</taxon>
        <taxon>Bacillati</taxon>
        <taxon>Actinomycetota</taxon>
        <taxon>Actinomycetes</taxon>
        <taxon>Micrococcales</taxon>
        <taxon>Micrococcaceae</taxon>
        <taxon>Micrococcus</taxon>
    </lineage>
</organism>
<protein>
    <recommendedName>
        <fullName evidence="1">Thiamine-monophosphate kinase</fullName>
        <shortName evidence="1">TMP kinase</shortName>
        <shortName evidence="1">Thiamine-phosphate kinase</shortName>
        <ecNumber evidence="1">2.7.4.16</ecNumber>
    </recommendedName>
</protein>
<dbReference type="EMBL" id="SPKT01000001">
    <property type="protein sequence ID" value="TFI01556.1"/>
    <property type="molecule type" value="Genomic_DNA"/>
</dbReference>
<feature type="binding site" evidence="1">
    <location>
        <position position="84"/>
    </location>
    <ligand>
        <name>Mg(2+)</name>
        <dbReference type="ChEBI" id="CHEBI:18420"/>
        <label>4</label>
    </ligand>
</feature>
<comment type="similarity">
    <text evidence="1">Belongs to the thiamine-monophosphate kinase family.</text>
</comment>
<gene>
    <name evidence="1" type="primary">thiL</name>
    <name evidence="4" type="ORF">E4A49_00600</name>
</gene>
<keyword evidence="1" id="KW-0808">Transferase</keyword>
<feature type="compositionally biased region" description="Pro residues" evidence="2">
    <location>
        <begin position="1"/>
        <end position="10"/>
    </location>
</feature>
<feature type="binding site" evidence="1">
    <location>
        <position position="70"/>
    </location>
    <ligand>
        <name>Mg(2+)</name>
        <dbReference type="ChEBI" id="CHEBI:18420"/>
        <label>4</label>
    </ligand>
</feature>
<feature type="region of interest" description="Disordered" evidence="2">
    <location>
        <begin position="1"/>
        <end position="27"/>
    </location>
</feature>
<dbReference type="PANTHER" id="PTHR30270:SF0">
    <property type="entry name" value="THIAMINE-MONOPHOSPHATE KINASE"/>
    <property type="match status" value="1"/>
</dbReference>
<dbReference type="InterPro" id="IPR036676">
    <property type="entry name" value="PurM-like_C_sf"/>
</dbReference>
<comment type="caution">
    <text evidence="1">Lacks conserved residue(s) required for the propagation of feature annotation.</text>
</comment>
<dbReference type="Gene3D" id="3.30.1330.10">
    <property type="entry name" value="PurM-like, N-terminal domain"/>
    <property type="match status" value="1"/>
</dbReference>
<dbReference type="SUPFAM" id="SSF55326">
    <property type="entry name" value="PurM N-terminal domain-like"/>
    <property type="match status" value="1"/>
</dbReference>
<feature type="binding site" evidence="1">
    <location>
        <position position="85"/>
    </location>
    <ligand>
        <name>Mg(2+)</name>
        <dbReference type="ChEBI" id="CHEBI:18420"/>
        <label>1</label>
    </ligand>
</feature>
<dbReference type="PANTHER" id="PTHR30270">
    <property type="entry name" value="THIAMINE-MONOPHOSPHATE KINASE"/>
    <property type="match status" value="1"/>
</dbReference>
<evidence type="ECO:0000313" key="4">
    <source>
        <dbReference type="EMBL" id="TFI01556.1"/>
    </source>
</evidence>
<dbReference type="InterPro" id="IPR016188">
    <property type="entry name" value="PurM-like_N"/>
</dbReference>
<dbReference type="SUPFAM" id="SSF56042">
    <property type="entry name" value="PurM C-terminal domain-like"/>
    <property type="match status" value="1"/>
</dbReference>
<proteinExistence type="inferred from homology"/>
<feature type="binding site" evidence="1">
    <location>
        <position position="171"/>
    </location>
    <ligand>
        <name>Mg(2+)</name>
        <dbReference type="ChEBI" id="CHEBI:18420"/>
        <label>1</label>
    </ligand>
</feature>
<evidence type="ECO:0000313" key="5">
    <source>
        <dbReference type="Proteomes" id="UP000297477"/>
    </source>
</evidence>
<dbReference type="HAMAP" id="MF_02128">
    <property type="entry name" value="TMP_kinase"/>
    <property type="match status" value="1"/>
</dbReference>
<evidence type="ECO:0000256" key="2">
    <source>
        <dbReference type="SAM" id="MobiDB-lite"/>
    </source>
</evidence>
<feature type="binding site" evidence="1">
    <location>
        <position position="120"/>
    </location>
    <ligand>
        <name>Mg(2+)</name>
        <dbReference type="ChEBI" id="CHEBI:18420"/>
        <label>4</label>
    </ligand>
</feature>
<feature type="binding site" evidence="1">
    <location>
        <position position="86"/>
    </location>
    <ligand>
        <name>Mg(2+)</name>
        <dbReference type="ChEBI" id="CHEBI:18420"/>
        <label>2</label>
    </ligand>
</feature>
<feature type="binding site" evidence="1">
    <location>
        <position position="86"/>
    </location>
    <ligand>
        <name>Mg(2+)</name>
        <dbReference type="ChEBI" id="CHEBI:18420"/>
        <label>1</label>
    </ligand>
</feature>
<dbReference type="Pfam" id="PF00586">
    <property type="entry name" value="AIRS"/>
    <property type="match status" value="1"/>
</dbReference>
<feature type="binding site" evidence="1">
    <location>
        <position position="195"/>
    </location>
    <ligand>
        <name>ATP</name>
        <dbReference type="ChEBI" id="CHEBI:30616"/>
    </ligand>
</feature>
<name>A0ABY2K6Q8_9MICC</name>
<keyword evidence="5" id="KW-1185">Reference proteome</keyword>
<feature type="binding site" evidence="1">
    <location>
        <begin position="170"/>
        <end position="171"/>
    </location>
    <ligand>
        <name>ATP</name>
        <dbReference type="ChEBI" id="CHEBI:30616"/>
    </ligand>
</feature>
<evidence type="ECO:0000256" key="1">
    <source>
        <dbReference type="HAMAP-Rule" id="MF_02128"/>
    </source>
</evidence>
<feature type="binding site" evidence="1">
    <location>
        <position position="93"/>
    </location>
    <ligand>
        <name>substrate</name>
    </ligand>
</feature>
<keyword evidence="1" id="KW-0547">Nucleotide-binding</keyword>
<sequence length="384" mass="39210">MRTSGPPSPGPGAQMPGGEAPVPAAEHHDDGARTLAGLGEAGVLRLIGRELAVVEERRPWPEGSVGIGDDAALLPVSPGGTLVSTDSMAEGHDWLPTWPAGVRTRGFDVGWKAAAQNLSDINAMGGVPTALVMALTGPRRTEAAWIAGVARGLATALLRLGADECRVAGGDLGGADRAGLAVTVLGRPGAHGVLRRTMGEQDLAAVRSEGGAVVHAGSAPGWAAAGLALLLTDRAELEERWHALAPQDRPGPRELVRAVRAQLRPRPPLGAGPAGAGALACGMDVSDGLGRDADRLAAANGVQLWADEAWVAEAAAPLRRLGRLLDIAPEEWVLGGGEDYGLLAVLRPGHGVPPGFRVIGAVPSSGRVPAGHRLLGEAGWDHFA</sequence>
<dbReference type="InterPro" id="IPR006283">
    <property type="entry name" value="ThiL-like"/>
</dbReference>
<keyword evidence="1" id="KW-0479">Metal-binding</keyword>
<dbReference type="CDD" id="cd02194">
    <property type="entry name" value="ThiL"/>
    <property type="match status" value="1"/>
</dbReference>
<dbReference type="InterPro" id="IPR036921">
    <property type="entry name" value="PurM-like_N_sf"/>
</dbReference>
<feature type="binding site" evidence="1">
    <location>
        <position position="287"/>
    </location>
    <ligand>
        <name>Mg(2+)</name>
        <dbReference type="ChEBI" id="CHEBI:18420"/>
        <label>5</label>
    </ligand>
</feature>
<dbReference type="Proteomes" id="UP000297477">
    <property type="component" value="Unassembled WGS sequence"/>
</dbReference>